<name>A0A921MT85_9BACT</name>
<reference evidence="5" key="2">
    <citation type="submission" date="2021-09" db="EMBL/GenBank/DDBJ databases">
        <authorList>
            <person name="Gilroy R."/>
        </authorList>
    </citation>
    <scope>NUCLEOTIDE SEQUENCE</scope>
    <source>
        <strain evidence="5">CHK121-7720</strain>
    </source>
</reference>
<dbReference type="GO" id="GO:0003677">
    <property type="term" value="F:DNA binding"/>
    <property type="evidence" value="ECO:0007669"/>
    <property type="project" value="UniProtKB-KW"/>
</dbReference>
<dbReference type="SMART" id="SM00421">
    <property type="entry name" value="HTH_LUXR"/>
    <property type="match status" value="1"/>
</dbReference>
<evidence type="ECO:0000256" key="3">
    <source>
        <dbReference type="ARBA" id="ARBA00023163"/>
    </source>
</evidence>
<reference evidence="5" key="1">
    <citation type="journal article" date="2021" name="PeerJ">
        <title>Extensive microbial diversity within the chicken gut microbiome revealed by metagenomics and culture.</title>
        <authorList>
            <person name="Gilroy R."/>
            <person name="Ravi A."/>
            <person name="Getino M."/>
            <person name="Pursley I."/>
            <person name="Horton D.L."/>
            <person name="Alikhan N.F."/>
            <person name="Baker D."/>
            <person name="Gharbi K."/>
            <person name="Hall N."/>
            <person name="Watson M."/>
            <person name="Adriaenssens E.M."/>
            <person name="Foster-Nyarko E."/>
            <person name="Jarju S."/>
            <person name="Secka A."/>
            <person name="Antonio M."/>
            <person name="Oren A."/>
            <person name="Chaudhuri R.R."/>
            <person name="La Ragione R."/>
            <person name="Hildebrand F."/>
            <person name="Pallen M.J."/>
        </authorList>
    </citation>
    <scope>NUCLEOTIDE SEQUENCE</scope>
    <source>
        <strain evidence="5">CHK121-7720</strain>
    </source>
</reference>
<sequence>MDIVNKLNRILLSQDSEKGRCYLDELERYKSAARSYSLVEGTVSVLSDMHTDESYIYYGRFARVLGLKHPSGEGAIASIWEKHILDLIPREDLYGKYLEELRFYNFIKRLPRKQRSDYCWVSKLRMRTTSGDTVWVCHRLFYVPDPFNNTLWLALCLYSPLSFDWPGGGRAVELATGQVVELGSRSNGKILTDREIQVLRLIDKGLMSKQIADTLSISVNTVSRHRQEILAKLQVKNSIEACRVAQDLGLI</sequence>
<dbReference type="Gene3D" id="1.10.10.10">
    <property type="entry name" value="Winged helix-like DNA-binding domain superfamily/Winged helix DNA-binding domain"/>
    <property type="match status" value="1"/>
</dbReference>
<dbReference type="Proteomes" id="UP000757103">
    <property type="component" value="Unassembled WGS sequence"/>
</dbReference>
<keyword evidence="1" id="KW-0805">Transcription regulation</keyword>
<keyword evidence="3" id="KW-0804">Transcription</keyword>
<evidence type="ECO:0000256" key="1">
    <source>
        <dbReference type="ARBA" id="ARBA00023015"/>
    </source>
</evidence>
<dbReference type="CDD" id="cd06170">
    <property type="entry name" value="LuxR_C_like"/>
    <property type="match status" value="1"/>
</dbReference>
<accession>A0A921MT85</accession>
<dbReference type="Pfam" id="PF00196">
    <property type="entry name" value="GerE"/>
    <property type="match status" value="1"/>
</dbReference>
<dbReference type="PRINTS" id="PR00038">
    <property type="entry name" value="HTHLUXR"/>
</dbReference>
<dbReference type="AlphaFoldDB" id="A0A921MT85"/>
<evidence type="ECO:0000256" key="2">
    <source>
        <dbReference type="ARBA" id="ARBA00023125"/>
    </source>
</evidence>
<organism evidence="5 6">
    <name type="scientific">Barnesiella viscericola</name>
    <dbReference type="NCBI Taxonomy" id="397865"/>
    <lineage>
        <taxon>Bacteria</taxon>
        <taxon>Pseudomonadati</taxon>
        <taxon>Bacteroidota</taxon>
        <taxon>Bacteroidia</taxon>
        <taxon>Bacteroidales</taxon>
        <taxon>Barnesiellaceae</taxon>
        <taxon>Barnesiella</taxon>
    </lineage>
</organism>
<evidence type="ECO:0000313" key="5">
    <source>
        <dbReference type="EMBL" id="HJG89711.1"/>
    </source>
</evidence>
<dbReference type="RefSeq" id="WP_273306777.1">
    <property type="nucleotide sequence ID" value="NZ_DYUD01000025.1"/>
</dbReference>
<dbReference type="GO" id="GO:0006355">
    <property type="term" value="P:regulation of DNA-templated transcription"/>
    <property type="evidence" value="ECO:0007669"/>
    <property type="project" value="InterPro"/>
</dbReference>
<dbReference type="PROSITE" id="PS50043">
    <property type="entry name" value="HTH_LUXR_2"/>
    <property type="match status" value="1"/>
</dbReference>
<dbReference type="InterPro" id="IPR000792">
    <property type="entry name" value="Tscrpt_reg_LuxR_C"/>
</dbReference>
<evidence type="ECO:0000313" key="6">
    <source>
        <dbReference type="Proteomes" id="UP000757103"/>
    </source>
</evidence>
<comment type="caution">
    <text evidence="5">The sequence shown here is derived from an EMBL/GenBank/DDBJ whole genome shotgun (WGS) entry which is preliminary data.</text>
</comment>
<protein>
    <submittedName>
        <fullName evidence="5">LuxR C-terminal-related transcriptional regulator</fullName>
    </submittedName>
</protein>
<dbReference type="InterPro" id="IPR036388">
    <property type="entry name" value="WH-like_DNA-bd_sf"/>
</dbReference>
<dbReference type="SUPFAM" id="SSF46894">
    <property type="entry name" value="C-terminal effector domain of the bipartite response regulators"/>
    <property type="match status" value="1"/>
</dbReference>
<dbReference type="Gene3D" id="3.30.450.20">
    <property type="entry name" value="PAS domain"/>
    <property type="match status" value="1"/>
</dbReference>
<feature type="domain" description="HTH luxR-type" evidence="4">
    <location>
        <begin position="184"/>
        <end position="249"/>
    </location>
</feature>
<gene>
    <name evidence="5" type="ORF">K8U91_09635</name>
</gene>
<evidence type="ECO:0000259" key="4">
    <source>
        <dbReference type="PROSITE" id="PS50043"/>
    </source>
</evidence>
<dbReference type="InterPro" id="IPR016032">
    <property type="entry name" value="Sig_transdc_resp-reg_C-effctor"/>
</dbReference>
<proteinExistence type="predicted"/>
<dbReference type="EMBL" id="DYUD01000025">
    <property type="protein sequence ID" value="HJG89711.1"/>
    <property type="molecule type" value="Genomic_DNA"/>
</dbReference>
<keyword evidence="2" id="KW-0238">DNA-binding</keyword>
<dbReference type="PANTHER" id="PTHR44688:SF16">
    <property type="entry name" value="DNA-BINDING TRANSCRIPTIONAL ACTIVATOR DEVR_DOSR"/>
    <property type="match status" value="1"/>
</dbReference>
<dbReference type="PANTHER" id="PTHR44688">
    <property type="entry name" value="DNA-BINDING TRANSCRIPTIONAL ACTIVATOR DEVR_DOSR"/>
    <property type="match status" value="1"/>
</dbReference>